<reference evidence="1" key="1">
    <citation type="submission" date="2017-07" db="EMBL/GenBank/DDBJ databases">
        <authorList>
            <person name="Mikheyev A."/>
            <person name="Grau M."/>
        </authorList>
    </citation>
    <scope>NUCLEOTIDE SEQUENCE</scope>
    <source>
        <tissue evidence="1">Venom_gland</tissue>
    </source>
</reference>
<dbReference type="AlphaFoldDB" id="A0A2D4KBR9"/>
<organism evidence="1">
    <name type="scientific">Micrurus paraensis</name>
    <dbReference type="NCBI Taxonomy" id="1970185"/>
    <lineage>
        <taxon>Eukaryota</taxon>
        <taxon>Metazoa</taxon>
        <taxon>Chordata</taxon>
        <taxon>Craniata</taxon>
        <taxon>Vertebrata</taxon>
        <taxon>Euteleostomi</taxon>
        <taxon>Lepidosauria</taxon>
        <taxon>Squamata</taxon>
        <taxon>Bifurcata</taxon>
        <taxon>Unidentata</taxon>
        <taxon>Episquamata</taxon>
        <taxon>Toxicofera</taxon>
        <taxon>Serpentes</taxon>
        <taxon>Colubroidea</taxon>
        <taxon>Elapidae</taxon>
        <taxon>Elapinae</taxon>
        <taxon>Micrurus</taxon>
    </lineage>
</organism>
<evidence type="ECO:0008006" key="2">
    <source>
        <dbReference type="Google" id="ProtNLM"/>
    </source>
</evidence>
<sequence>MELEEEIVKEPMIAWAKNIGHSIELDDWENYKNYKLILSTAYKENQYKMFYRWHLVLARLAEMYPNTKSECWKCKRKDEMFFHMWWQCPKARKCWAKVQRWLQEITEHQIEFKPKLFLLGIIKGKLSKQIQYIILHIITAARVVFPQSWKLENIASEEMLIQKILECAEMDKLTI</sequence>
<dbReference type="EMBL" id="IACL01047453">
    <property type="protein sequence ID" value="LAB06175.1"/>
    <property type="molecule type" value="Transcribed_RNA"/>
</dbReference>
<reference evidence="1" key="2">
    <citation type="submission" date="2017-11" db="EMBL/GenBank/DDBJ databases">
        <title>Coralsnake Venomics: Analyses of Venom Gland Transcriptomes and Proteomes of Six Brazilian Taxa.</title>
        <authorList>
            <person name="Aird S.D."/>
            <person name="Jorge da Silva N."/>
            <person name="Qiu L."/>
            <person name="Villar-Briones A."/>
            <person name="Aparecida-Saddi V."/>
            <person name="Campos-Telles M.P."/>
            <person name="Grau M."/>
            <person name="Mikheyev A.S."/>
        </authorList>
    </citation>
    <scope>NUCLEOTIDE SEQUENCE</scope>
    <source>
        <tissue evidence="1">Venom_gland</tissue>
    </source>
</reference>
<proteinExistence type="predicted"/>
<accession>A0A2D4KBR9</accession>
<protein>
    <recommendedName>
        <fullName evidence="2">Reverse transcriptase zinc-binding domain-containing protein</fullName>
    </recommendedName>
</protein>
<name>A0A2D4KBR9_9SAUR</name>
<evidence type="ECO:0000313" key="1">
    <source>
        <dbReference type="EMBL" id="LAB06175.1"/>
    </source>
</evidence>